<dbReference type="PANTHER" id="PTHR35512">
    <property type="entry name" value="OS11G0550900 PROTEIN"/>
    <property type="match status" value="1"/>
</dbReference>
<protein>
    <submittedName>
        <fullName evidence="1">Uncharacterized protein</fullName>
    </submittedName>
</protein>
<gene>
    <name evidence="1" type="ORF">ZEAMMB73_Zm00001d053104</name>
</gene>
<organism evidence="1">
    <name type="scientific">Zea mays</name>
    <name type="common">Maize</name>
    <dbReference type="NCBI Taxonomy" id="4577"/>
    <lineage>
        <taxon>Eukaryota</taxon>
        <taxon>Viridiplantae</taxon>
        <taxon>Streptophyta</taxon>
        <taxon>Embryophyta</taxon>
        <taxon>Tracheophyta</taxon>
        <taxon>Spermatophyta</taxon>
        <taxon>Magnoliopsida</taxon>
        <taxon>Liliopsida</taxon>
        <taxon>Poales</taxon>
        <taxon>Poaceae</taxon>
        <taxon>PACMAD clade</taxon>
        <taxon>Panicoideae</taxon>
        <taxon>Andropogonodae</taxon>
        <taxon>Andropogoneae</taxon>
        <taxon>Tripsacinae</taxon>
        <taxon>Zea</taxon>
    </lineage>
</organism>
<dbReference type="PANTHER" id="PTHR35512:SF1">
    <property type="entry name" value="OS11G0550900 PROTEIN"/>
    <property type="match status" value="1"/>
</dbReference>
<proteinExistence type="predicted"/>
<sequence>MLGFSTGQLLVVLGACSVMMKPSDMVKIARTAGRMTGRAVGRLIVARRQLDEILGQSAATQIIDLSVDHVVVANSYMMLELFISMLALHLKHWFLLLVNFWFTSLSRDILNRAFMAMQQEEFRQEIRSIIRDEFEKYCRTQPIQNSVSTTEHRKLHVADEPTALKSKDMKMANSGLTNLHNQAMTYARLSEAPGLKMDSSLSGNYKDQSKEMDGLLTVLPISAESAGLLPSRPDKPTGSDLVLEAVLEAEVAENAKLFVSQPHDQLPKE</sequence>
<dbReference type="ExpressionAtlas" id="A0A1D6QM67">
    <property type="expression patterns" value="baseline and differential"/>
</dbReference>
<reference evidence="1" key="1">
    <citation type="submission" date="2015-12" db="EMBL/GenBank/DDBJ databases">
        <title>Update maize B73 reference genome by single molecule sequencing technologies.</title>
        <authorList>
            <consortium name="Maize Genome Sequencing Project"/>
            <person name="Ware D."/>
        </authorList>
    </citation>
    <scope>NUCLEOTIDE SEQUENCE</scope>
    <source>
        <tissue evidence="1">Seedling</tissue>
    </source>
</reference>
<accession>A0A1D6QM67</accession>
<name>A0A1D6QM67_MAIZE</name>
<dbReference type="EMBL" id="CM000780">
    <property type="protein sequence ID" value="AQK58761.1"/>
    <property type="molecule type" value="Genomic_DNA"/>
</dbReference>
<dbReference type="AlphaFoldDB" id="A0A1D6QM67"/>
<evidence type="ECO:0000313" key="1">
    <source>
        <dbReference type="EMBL" id="AQK58761.1"/>
    </source>
</evidence>